<accession>A0ABT9CCA6</accession>
<evidence type="ECO:0000256" key="1">
    <source>
        <dbReference type="ARBA" id="ARBA00009369"/>
    </source>
</evidence>
<evidence type="ECO:0000259" key="7">
    <source>
        <dbReference type="Pfam" id="PF04085"/>
    </source>
</evidence>
<evidence type="ECO:0000256" key="3">
    <source>
        <dbReference type="ARBA" id="ARBA00022960"/>
    </source>
</evidence>
<protein>
    <recommendedName>
        <fullName evidence="2 5">Cell shape-determining protein MreC</fullName>
    </recommendedName>
    <alternativeName>
        <fullName evidence="4 5">Cell shape protein MreC</fullName>
    </alternativeName>
</protein>
<keyword evidence="9" id="KW-1185">Reference proteome</keyword>
<dbReference type="InterPro" id="IPR042177">
    <property type="entry name" value="Cell/Rod_1"/>
</dbReference>
<feature type="domain" description="Rod shape-determining protein MreC beta-barrel core" evidence="7">
    <location>
        <begin position="129"/>
        <end position="284"/>
    </location>
</feature>
<dbReference type="NCBIfam" id="TIGR00219">
    <property type="entry name" value="mreC"/>
    <property type="match status" value="1"/>
</dbReference>
<organism evidence="8 9">
    <name type="scientific">Paenibacillus lacisoli</name>
    <dbReference type="NCBI Taxonomy" id="3064525"/>
    <lineage>
        <taxon>Bacteria</taxon>
        <taxon>Bacillati</taxon>
        <taxon>Bacillota</taxon>
        <taxon>Bacilli</taxon>
        <taxon>Bacillales</taxon>
        <taxon>Paenibacillaceae</taxon>
        <taxon>Paenibacillus</taxon>
    </lineage>
</organism>
<dbReference type="InterPro" id="IPR055342">
    <property type="entry name" value="MreC_beta-barrel_core"/>
</dbReference>
<comment type="caution">
    <text evidence="8">The sequence shown here is derived from an EMBL/GenBank/DDBJ whole genome shotgun (WGS) entry which is preliminary data.</text>
</comment>
<keyword evidence="6" id="KW-0812">Transmembrane</keyword>
<dbReference type="InterPro" id="IPR042175">
    <property type="entry name" value="Cell/Rod_MreC_2"/>
</dbReference>
<comment type="similarity">
    <text evidence="1 5">Belongs to the MreC family.</text>
</comment>
<keyword evidence="6" id="KW-0472">Membrane</keyword>
<dbReference type="PANTHER" id="PTHR34138">
    <property type="entry name" value="CELL SHAPE-DETERMINING PROTEIN MREC"/>
    <property type="match status" value="1"/>
</dbReference>
<feature type="transmembrane region" description="Helical" evidence="6">
    <location>
        <begin position="12"/>
        <end position="32"/>
    </location>
</feature>
<dbReference type="Gene3D" id="2.40.10.340">
    <property type="entry name" value="Rod shape-determining protein MreC, domain 1"/>
    <property type="match status" value="1"/>
</dbReference>
<evidence type="ECO:0000256" key="2">
    <source>
        <dbReference type="ARBA" id="ARBA00013855"/>
    </source>
</evidence>
<dbReference type="Pfam" id="PF04085">
    <property type="entry name" value="MreC"/>
    <property type="match status" value="1"/>
</dbReference>
<dbReference type="InterPro" id="IPR007221">
    <property type="entry name" value="MreC"/>
</dbReference>
<dbReference type="PANTHER" id="PTHR34138:SF1">
    <property type="entry name" value="CELL SHAPE-DETERMINING PROTEIN MREC"/>
    <property type="match status" value="1"/>
</dbReference>
<keyword evidence="3 5" id="KW-0133">Cell shape</keyword>
<dbReference type="RefSeq" id="WP_305024091.1">
    <property type="nucleotide sequence ID" value="NZ_JAUQTB010000005.1"/>
</dbReference>
<evidence type="ECO:0000313" key="9">
    <source>
        <dbReference type="Proteomes" id="UP001240171"/>
    </source>
</evidence>
<dbReference type="Gene3D" id="2.40.10.350">
    <property type="entry name" value="Rod shape-determining protein MreC, domain 2"/>
    <property type="match status" value="1"/>
</dbReference>
<proteinExistence type="inferred from homology"/>
<sequence length="291" mass="32567">MLELFKLLGNKRLFILLIALVVFIALMGFTLGNRASLSWPEKFAKDTVGFVQNLFYRPASHIAGFFKDIGNLSEVYEENERLKIMEANYTRDQIKYSSLKEDNDRLQEDLNFTQMQKSKYNYDYRIAQVTSVNTDPNTKTLTIDIGSRDGVKTGMAVTSIQGLVGTISRVSNFTSTVRLLTTLDEKDSTSDAIAATVVGGENDSFGMIESYDRSSQMFRMTRIPVDDKIKKGDQIMSSGIGVDFPKYMLIGTVEKVTVSSMGLSKTALVKPAASFVDWKELFVVFTPEVPK</sequence>
<keyword evidence="6" id="KW-1133">Transmembrane helix</keyword>
<dbReference type="EMBL" id="JAUQTB010000005">
    <property type="protein sequence ID" value="MDO7906886.1"/>
    <property type="molecule type" value="Genomic_DNA"/>
</dbReference>
<comment type="function">
    <text evidence="5">Involved in formation and maintenance of cell shape.</text>
</comment>
<gene>
    <name evidence="8" type="primary">mreC</name>
    <name evidence="8" type="ORF">Q5741_10705</name>
</gene>
<reference evidence="8 9" key="1">
    <citation type="submission" date="2023-07" db="EMBL/GenBank/DDBJ databases">
        <title>Paenibacillus sp. JX-17 nov. isolated from soil.</title>
        <authorList>
            <person name="Wan Y."/>
            <person name="Liu B."/>
        </authorList>
    </citation>
    <scope>NUCLEOTIDE SEQUENCE [LARGE SCALE GENOMIC DNA]</scope>
    <source>
        <strain evidence="8 9">JX-17</strain>
    </source>
</reference>
<evidence type="ECO:0000256" key="6">
    <source>
        <dbReference type="SAM" id="Phobius"/>
    </source>
</evidence>
<dbReference type="Proteomes" id="UP001240171">
    <property type="component" value="Unassembled WGS sequence"/>
</dbReference>
<evidence type="ECO:0000256" key="4">
    <source>
        <dbReference type="ARBA" id="ARBA00032089"/>
    </source>
</evidence>
<evidence type="ECO:0000313" key="8">
    <source>
        <dbReference type="EMBL" id="MDO7906886.1"/>
    </source>
</evidence>
<dbReference type="PIRSF" id="PIRSF038471">
    <property type="entry name" value="MreC"/>
    <property type="match status" value="1"/>
</dbReference>
<evidence type="ECO:0000256" key="5">
    <source>
        <dbReference type="PIRNR" id="PIRNR038471"/>
    </source>
</evidence>
<name>A0ABT9CCA6_9BACL</name>